<dbReference type="SUPFAM" id="SSF49503">
    <property type="entry name" value="Cupredoxins"/>
    <property type="match status" value="1"/>
</dbReference>
<evidence type="ECO:0000313" key="3">
    <source>
        <dbReference type="EMBL" id="STH73101.1"/>
    </source>
</evidence>
<dbReference type="AlphaFoldDB" id="A0A376P417"/>
<proteinExistence type="predicted"/>
<gene>
    <name evidence="3" type="primary">efeO</name>
    <name evidence="3" type="ORF">NCTC11341_04801</name>
</gene>
<dbReference type="Gene3D" id="1.20.1420.20">
    <property type="entry name" value="M75 peptidase, HXXE motif"/>
    <property type="match status" value="1"/>
</dbReference>
<evidence type="ECO:0000256" key="1">
    <source>
        <dbReference type="SAM" id="SignalP"/>
    </source>
</evidence>
<sequence>MTINFRPNALQLSVAALFSSAFMANAADVPQVKVTVTDKQCEPMTITVNAGKTQFIIQNHSQKALEWEILKGVMVVEERENIAPGFSQKMTANLQPGEYDMTCGLLTNPKGKLIVKGEATADAAQSDALLSLGGAITAYKAYVMAETTQLVTDTKAFTDAIKAGDIEKAKHCMRRRASTMSALNRLLNCSPIWMAALTPVKMITSKKPPTQNSLVSTVWKKHCLATTPPKGWISTLSSFIQMWSICKTHQ</sequence>
<protein>
    <submittedName>
        <fullName evidence="3">Inactive ferrous ion transporter periplasmic protein EfeO</fullName>
    </submittedName>
</protein>
<keyword evidence="1" id="KW-0732">Signal</keyword>
<organism evidence="3 4">
    <name type="scientific">Escherichia coli</name>
    <dbReference type="NCBI Taxonomy" id="562"/>
    <lineage>
        <taxon>Bacteria</taxon>
        <taxon>Pseudomonadati</taxon>
        <taxon>Pseudomonadota</taxon>
        <taxon>Gammaproteobacteria</taxon>
        <taxon>Enterobacterales</taxon>
        <taxon>Enterobacteriaceae</taxon>
        <taxon>Escherichia</taxon>
    </lineage>
</organism>
<dbReference type="Pfam" id="PF13473">
    <property type="entry name" value="Cupredoxin_1"/>
    <property type="match status" value="1"/>
</dbReference>
<dbReference type="InterPro" id="IPR008972">
    <property type="entry name" value="Cupredoxin"/>
</dbReference>
<dbReference type="InterPro" id="IPR038352">
    <property type="entry name" value="Imelysin_sf"/>
</dbReference>
<dbReference type="Proteomes" id="UP000254428">
    <property type="component" value="Unassembled WGS sequence"/>
</dbReference>
<feature type="domain" description="EfeO-type cupredoxin-like" evidence="2">
    <location>
        <begin position="13"/>
        <end position="115"/>
    </location>
</feature>
<dbReference type="EMBL" id="UGBT01000002">
    <property type="protein sequence ID" value="STH73101.1"/>
    <property type="molecule type" value="Genomic_DNA"/>
</dbReference>
<dbReference type="Gene3D" id="2.60.40.420">
    <property type="entry name" value="Cupredoxins - blue copper proteins"/>
    <property type="match status" value="1"/>
</dbReference>
<dbReference type="PANTHER" id="PTHR39192:SF1">
    <property type="entry name" value="IRON UPTAKE SYSTEM COMPONENT EFEO"/>
    <property type="match status" value="1"/>
</dbReference>
<feature type="chain" id="PRO_5016911568" evidence="1">
    <location>
        <begin position="27"/>
        <end position="250"/>
    </location>
</feature>
<name>A0A376P417_ECOLX</name>
<dbReference type="PANTHER" id="PTHR39192">
    <property type="entry name" value="IRON UPTAKE SYSTEM COMPONENT EFEO"/>
    <property type="match status" value="1"/>
</dbReference>
<evidence type="ECO:0000259" key="2">
    <source>
        <dbReference type="Pfam" id="PF13473"/>
    </source>
</evidence>
<dbReference type="FunFam" id="2.60.40.420:FF:000052">
    <property type="entry name" value="Iron uptake system component EfeO"/>
    <property type="match status" value="1"/>
</dbReference>
<dbReference type="InterPro" id="IPR050894">
    <property type="entry name" value="EfeM/EfeO_iron_uptake"/>
</dbReference>
<evidence type="ECO:0000313" key="4">
    <source>
        <dbReference type="Proteomes" id="UP000254428"/>
    </source>
</evidence>
<feature type="signal peptide" evidence="1">
    <location>
        <begin position="1"/>
        <end position="26"/>
    </location>
</feature>
<accession>A0A376P417</accession>
<reference evidence="3 4" key="1">
    <citation type="submission" date="2018-06" db="EMBL/GenBank/DDBJ databases">
        <authorList>
            <consortium name="Pathogen Informatics"/>
            <person name="Doyle S."/>
        </authorList>
    </citation>
    <scope>NUCLEOTIDE SEQUENCE [LARGE SCALE GENOMIC DNA]</scope>
    <source>
        <strain evidence="3 4">NCTC11341</strain>
    </source>
</reference>
<dbReference type="NCBIfam" id="NF007697">
    <property type="entry name" value="PRK10378.1"/>
    <property type="match status" value="1"/>
</dbReference>
<dbReference type="InterPro" id="IPR028096">
    <property type="entry name" value="EfeO_Cupredoxin"/>
</dbReference>